<evidence type="ECO:0000259" key="1">
    <source>
        <dbReference type="Pfam" id="PF20150"/>
    </source>
</evidence>
<proteinExistence type="predicted"/>
<dbReference type="Pfam" id="PF20150">
    <property type="entry name" value="2EXR"/>
    <property type="match status" value="1"/>
</dbReference>
<dbReference type="GeneID" id="41957230"/>
<gene>
    <name evidence="3" type="ORF">PgNI_02251</name>
</gene>
<evidence type="ECO:0000313" key="2">
    <source>
        <dbReference type="Proteomes" id="UP000515153"/>
    </source>
</evidence>
<protein>
    <recommendedName>
        <fullName evidence="1">2EXR domain-containing protein</fullName>
    </recommendedName>
</protein>
<organism evidence="2 3">
    <name type="scientific">Pyricularia grisea</name>
    <name type="common">Crabgrass-specific blast fungus</name>
    <name type="synonym">Magnaporthe grisea</name>
    <dbReference type="NCBI Taxonomy" id="148305"/>
    <lineage>
        <taxon>Eukaryota</taxon>
        <taxon>Fungi</taxon>
        <taxon>Dikarya</taxon>
        <taxon>Ascomycota</taxon>
        <taxon>Pezizomycotina</taxon>
        <taxon>Sordariomycetes</taxon>
        <taxon>Sordariomycetidae</taxon>
        <taxon>Magnaporthales</taxon>
        <taxon>Pyriculariaceae</taxon>
        <taxon>Pyricularia</taxon>
    </lineage>
</organism>
<evidence type="ECO:0000313" key="3">
    <source>
        <dbReference type="RefSeq" id="XP_030987633.1"/>
    </source>
</evidence>
<dbReference type="KEGG" id="pgri:PgNI_02251"/>
<accession>A0A6P8BJY2</accession>
<dbReference type="Proteomes" id="UP000515153">
    <property type="component" value="Unplaced"/>
</dbReference>
<dbReference type="RefSeq" id="XP_030987633.1">
    <property type="nucleotide sequence ID" value="XM_031122318.1"/>
</dbReference>
<reference evidence="3" key="2">
    <citation type="submission" date="2019-10" db="EMBL/GenBank/DDBJ databases">
        <authorList>
            <consortium name="NCBI Genome Project"/>
        </authorList>
    </citation>
    <scope>NUCLEOTIDE SEQUENCE</scope>
    <source>
        <strain evidence="3">NI907</strain>
    </source>
</reference>
<dbReference type="InterPro" id="IPR045518">
    <property type="entry name" value="2EXR"/>
</dbReference>
<reference evidence="3" key="3">
    <citation type="submission" date="2025-08" db="UniProtKB">
        <authorList>
            <consortium name="RefSeq"/>
        </authorList>
    </citation>
    <scope>IDENTIFICATION</scope>
    <source>
        <strain evidence="3">NI907</strain>
    </source>
</reference>
<dbReference type="AlphaFoldDB" id="A0A6P8BJY2"/>
<feature type="domain" description="2EXR" evidence="1">
    <location>
        <begin position="6"/>
        <end position="110"/>
    </location>
</feature>
<name>A0A6P8BJY2_PYRGI</name>
<reference evidence="3" key="1">
    <citation type="journal article" date="2019" name="Mol. Biol. Evol.">
        <title>Blast fungal genomes show frequent chromosomal changes, gene gains and losses, and effector gene turnover.</title>
        <authorList>
            <person name="Gomez Luciano L.B."/>
            <person name="Jason Tsai I."/>
            <person name="Chuma I."/>
            <person name="Tosa Y."/>
            <person name="Chen Y.H."/>
            <person name="Li J.Y."/>
            <person name="Li M.Y."/>
            <person name="Jade Lu M.Y."/>
            <person name="Nakayashiki H."/>
            <person name="Li W.H."/>
        </authorList>
    </citation>
    <scope>NUCLEOTIDE SEQUENCE</scope>
    <source>
        <strain evidence="3">NI907</strain>
    </source>
</reference>
<keyword evidence="2" id="KW-1185">Reference proteome</keyword>
<sequence>MQPASFPYFYNLPFDIRQLIWKYVFPNLGQTRLLTFKVTENNASPGDDCPKVCKLPPLAPATSTARIALSTCFDSRAFALRLLPHVLELSPQEHDDAGGLVRFNAHTDMVLIDWSRARCYYCNGSVLVPDYAMVAVDITHDSLASFRAEIRHLVIREKYMKMQSDGPTRRQMALNVSAMPSLNSVQLLTETNFSTLISPRYVCGHDYGDCQLYSNYLQEHTDCSHHFVRCGDEPSSPWSFRKYIDLLEQSLTLAISKSPDPPDYSDFQVCGYRDVNFGCLARLEISPPVAGDFFTPDSQWNVFDCPAGLVDYSSLYSHQLCAEDQLEPLASGDERIPAPRPGWLPTLPGWIVPSRPNAQRVLERCHNTRRLSTRLLGEIVTNQEQPEAATSARTDSYCIRRLPLLRPLKQ</sequence>